<accession>A0A7T3PGZ1</accession>
<keyword evidence="3" id="KW-1185">Reference proteome</keyword>
<feature type="compositionally biased region" description="Basic and acidic residues" evidence="1">
    <location>
        <begin position="10"/>
        <end position="21"/>
    </location>
</feature>
<name>A0A7T3PGZ1_9CAUD</name>
<dbReference type="Proteomes" id="UP000595170">
    <property type="component" value="Segment"/>
</dbReference>
<dbReference type="EMBL" id="MW269554">
    <property type="protein sequence ID" value="QPZ53300.1"/>
    <property type="molecule type" value="Genomic_DNA"/>
</dbReference>
<protein>
    <recommendedName>
        <fullName evidence="4">DUF2116 family Zn-ribbon domain-containing protein</fullName>
    </recommendedName>
</protein>
<sequence length="79" mass="8940">MYGDTADQASRTEEMERDAHIRRQRAQASKRQLIPTGSCYYCNSGVPAGHLFCDSNCREDYEEEQAAKIRNHGPHGLPN</sequence>
<evidence type="ECO:0008006" key="4">
    <source>
        <dbReference type="Google" id="ProtNLM"/>
    </source>
</evidence>
<feature type="region of interest" description="Disordered" evidence="1">
    <location>
        <begin position="1"/>
        <end position="30"/>
    </location>
</feature>
<evidence type="ECO:0000313" key="3">
    <source>
        <dbReference type="Proteomes" id="UP000595170"/>
    </source>
</evidence>
<reference evidence="2 3" key="1">
    <citation type="submission" date="2020-11" db="EMBL/GenBank/DDBJ databases">
        <title>Complete Genome Sequence of Achromobacter phage vB_AchrS_AchV4.</title>
        <authorList>
            <person name="Kaliniene L."/>
            <person name="Noreika A."/>
            <person name="Meskys R."/>
        </authorList>
    </citation>
    <scope>NUCLEOTIDE SEQUENCE [LARGE SCALE GENOMIC DNA]</scope>
</reference>
<proteinExistence type="predicted"/>
<evidence type="ECO:0000256" key="1">
    <source>
        <dbReference type="SAM" id="MobiDB-lite"/>
    </source>
</evidence>
<evidence type="ECO:0000313" key="2">
    <source>
        <dbReference type="EMBL" id="QPZ53300.1"/>
    </source>
</evidence>
<organism evidence="2 3">
    <name type="scientific">Achromobacter phage vB_AchrS_AchV4</name>
    <dbReference type="NCBI Taxonomy" id="2796514"/>
    <lineage>
        <taxon>Viruses</taxon>
        <taxon>Duplodnaviria</taxon>
        <taxon>Heunggongvirae</taxon>
        <taxon>Uroviricota</taxon>
        <taxon>Caudoviricetes</taxon>
        <taxon>Casjensviridae</taxon>
        <taxon>Gediminasvirus</taxon>
        <taxon>Gediminasvirus AchV4</taxon>
    </lineage>
</organism>
<gene>
    <name evidence="2" type="ORF">AchV4_0030</name>
</gene>